<feature type="transmembrane region" description="Helical" evidence="2">
    <location>
        <begin position="7"/>
        <end position="24"/>
    </location>
</feature>
<dbReference type="EMBL" id="FUKO01000030">
    <property type="protein sequence ID" value="SJN42196.1"/>
    <property type="molecule type" value="Genomic_DNA"/>
</dbReference>
<keyword evidence="2" id="KW-0472">Membrane</keyword>
<feature type="transmembrane region" description="Helical" evidence="2">
    <location>
        <begin position="30"/>
        <end position="53"/>
    </location>
</feature>
<keyword evidence="4" id="KW-1185">Reference proteome</keyword>
<protein>
    <submittedName>
        <fullName evidence="3">PROBABLE CONSERVED TRANSMEMBRANE PROTEIN</fullName>
    </submittedName>
</protein>
<accession>A0A1R4KD28</accession>
<dbReference type="Proteomes" id="UP000196320">
    <property type="component" value="Unassembled WGS sequence"/>
</dbReference>
<feature type="region of interest" description="Disordered" evidence="1">
    <location>
        <begin position="119"/>
        <end position="205"/>
    </location>
</feature>
<proteinExistence type="predicted"/>
<dbReference type="InterPro" id="IPR021414">
    <property type="entry name" value="DUF3054"/>
</dbReference>
<sequence>MRYLPAFVLDAILVLIFAAIGRASHDENPLGFLLTAWPFLVALVVGHVLAALVPARPRRPWSLGWGVVVWVVTVAGGMLLRVASGDTAAVPFIIVATLTIGLFLIGWRLITMLVRRRRTARGPSSEPNRHPEANEYPEPSGRTERRDRYEPTAPIGTDGRAQPYDPSEPADPIESADPTVLSDPIDLSGPTEPSDPTDPSERPES</sequence>
<evidence type="ECO:0000313" key="3">
    <source>
        <dbReference type="EMBL" id="SJN42196.1"/>
    </source>
</evidence>
<dbReference type="Pfam" id="PF11255">
    <property type="entry name" value="DUF3054"/>
    <property type="match status" value="1"/>
</dbReference>
<reference evidence="3 4" key="1">
    <citation type="submission" date="2017-02" db="EMBL/GenBank/DDBJ databases">
        <authorList>
            <person name="Peterson S.W."/>
        </authorList>
    </citation>
    <scope>NUCLEOTIDE SEQUENCE [LARGE SCALE GENOMIC DNA]</scope>
    <source>
        <strain evidence="3 4">B Mb 05.01</strain>
    </source>
</reference>
<dbReference type="AlphaFoldDB" id="A0A1R4KD28"/>
<evidence type="ECO:0000256" key="2">
    <source>
        <dbReference type="SAM" id="Phobius"/>
    </source>
</evidence>
<feature type="compositionally biased region" description="Basic and acidic residues" evidence="1">
    <location>
        <begin position="141"/>
        <end position="150"/>
    </location>
</feature>
<feature type="transmembrane region" description="Helical" evidence="2">
    <location>
        <begin position="65"/>
        <end position="83"/>
    </location>
</feature>
<feature type="transmembrane region" description="Helical" evidence="2">
    <location>
        <begin position="89"/>
        <end position="110"/>
    </location>
</feature>
<name>A0A1R4KD28_9MICO</name>
<organism evidence="3 4">
    <name type="scientific">Microbacterium esteraromaticum</name>
    <dbReference type="NCBI Taxonomy" id="57043"/>
    <lineage>
        <taxon>Bacteria</taxon>
        <taxon>Bacillati</taxon>
        <taxon>Actinomycetota</taxon>
        <taxon>Actinomycetes</taxon>
        <taxon>Micrococcales</taxon>
        <taxon>Microbacteriaceae</taxon>
        <taxon>Microbacterium</taxon>
    </lineage>
</organism>
<keyword evidence="2" id="KW-1133">Transmembrane helix</keyword>
<dbReference type="RefSeq" id="WP_087132437.1">
    <property type="nucleotide sequence ID" value="NZ_FUKO01000030.1"/>
</dbReference>
<evidence type="ECO:0000313" key="4">
    <source>
        <dbReference type="Proteomes" id="UP000196320"/>
    </source>
</evidence>
<keyword evidence="2 3" id="KW-0812">Transmembrane</keyword>
<gene>
    <name evidence="3" type="ORF">FM104_11815</name>
</gene>
<evidence type="ECO:0000256" key="1">
    <source>
        <dbReference type="SAM" id="MobiDB-lite"/>
    </source>
</evidence>